<dbReference type="AlphaFoldDB" id="A0AAV0TDY0"/>
<protein>
    <recommendedName>
        <fullName evidence="5">BUD13 homolog</fullName>
    </recommendedName>
</protein>
<feature type="compositionally biased region" description="Basic and acidic residues" evidence="2">
    <location>
        <begin position="164"/>
        <end position="176"/>
    </location>
</feature>
<feature type="compositionally biased region" description="Basic and acidic residues" evidence="2">
    <location>
        <begin position="432"/>
        <end position="446"/>
    </location>
</feature>
<proteinExistence type="inferred from homology"/>
<feature type="region of interest" description="Disordered" evidence="2">
    <location>
        <begin position="554"/>
        <end position="661"/>
    </location>
</feature>
<feature type="compositionally biased region" description="Basic and acidic residues" evidence="2">
    <location>
        <begin position="210"/>
        <end position="220"/>
    </location>
</feature>
<dbReference type="Pfam" id="PF09736">
    <property type="entry name" value="Bud13"/>
    <property type="match status" value="1"/>
</dbReference>
<evidence type="ECO:0000313" key="4">
    <source>
        <dbReference type="Proteomes" id="UP001159659"/>
    </source>
</evidence>
<dbReference type="EMBL" id="CANTFK010000633">
    <property type="protein sequence ID" value="CAI5719916.1"/>
    <property type="molecule type" value="Genomic_DNA"/>
</dbReference>
<feature type="compositionally biased region" description="Basic residues" evidence="2">
    <location>
        <begin position="400"/>
        <end position="409"/>
    </location>
</feature>
<feature type="compositionally biased region" description="Basic and acidic residues" evidence="2">
    <location>
        <begin position="249"/>
        <end position="273"/>
    </location>
</feature>
<comment type="similarity">
    <text evidence="1">Belongs to the CWC26 family.</text>
</comment>
<sequence length="706" mass="81877">MTSKLEYLQRYMSGGGDNAADGDKKRKKVKKVKKVKSAAVGTHVVDADDAWEHSAPSREDIDKKWELDVAEDEQPLVVAADGDEVMDVHDLPVYVDSDKYLDEFQGKKKEEKITKDEDLSPPRKKRGEEGRRNGHEDDEVSPPRRPKNQDASPPRRQPDAVQKIFEKRREDSDSNDKTNVLPPKRQERREQRRNEQQSEDASPPRRPARKERDGDASPSRRDRKKTASSQHARGDVVSPSRRLPVKQKCSVEDNKDTSHPKRSYHMEDGSKRNEQRRRHSPSGSPIVPDRQRRVDSLGRDIRTRHSRSERRSSSASKKDDTTNRHRSKINTRSRSNSRENDRDRERSAYVPTSSRRERQSRSRSPRTRRCDSRLPSGPRRRSPRKSTRWGSPRRDDSTRGRSHSRSRAKHVVDFSFRRSRSRSHSPKRRSSRHESVDLAESRDDYNAYKSSRTVMKSPSRMAVKSPLRNDLKSENAGGSKLKKDPNIGTHDVKEEKKAGLFTAAEFDRQRKIAAKENDIMRGIDASEMGANAKTVYRDKRGRKLDMLNEMVRQQEVRDGKRKREEREEYEWGTGEVQKQERKSQLELMEQMKNTPFARHEDDEELERKRRGRVRAFDPLNSKIFQEDPLAEGKSKTKKKSKKDKKASNVKRKYAGPPAPPNRFNIMPGYRWDGVVRGTNWEEKIMMRQNASTAVSEEAYKYAVADM</sequence>
<dbReference type="InterPro" id="IPR018609">
    <property type="entry name" value="Bud13"/>
</dbReference>
<dbReference type="PANTHER" id="PTHR31809">
    <property type="entry name" value="BUD13 HOMOLOG"/>
    <property type="match status" value="1"/>
</dbReference>
<gene>
    <name evidence="3" type="ORF">PFR002_LOCUS3893</name>
</gene>
<comment type="caution">
    <text evidence="3">The sequence shown here is derived from an EMBL/GenBank/DDBJ whole genome shotgun (WGS) entry which is preliminary data.</text>
</comment>
<evidence type="ECO:0008006" key="5">
    <source>
        <dbReference type="Google" id="ProtNLM"/>
    </source>
</evidence>
<feature type="compositionally biased region" description="Basic residues" evidence="2">
    <location>
        <begin position="417"/>
        <end position="431"/>
    </location>
</feature>
<evidence type="ECO:0000313" key="3">
    <source>
        <dbReference type="EMBL" id="CAI5719916.1"/>
    </source>
</evidence>
<name>A0AAV0TDY0_9STRA</name>
<feature type="compositionally biased region" description="Basic residues" evidence="2">
    <location>
        <begin position="635"/>
        <end position="653"/>
    </location>
</feature>
<reference evidence="3" key="1">
    <citation type="submission" date="2022-12" db="EMBL/GenBank/DDBJ databases">
        <authorList>
            <person name="Webb A."/>
        </authorList>
    </citation>
    <scope>NUCLEOTIDE SEQUENCE</scope>
    <source>
        <strain evidence="3">Pf2</strain>
    </source>
</reference>
<evidence type="ECO:0000256" key="1">
    <source>
        <dbReference type="ARBA" id="ARBA00011069"/>
    </source>
</evidence>
<dbReference type="GO" id="GO:0003723">
    <property type="term" value="F:RNA binding"/>
    <property type="evidence" value="ECO:0007669"/>
    <property type="project" value="TreeGrafter"/>
</dbReference>
<dbReference type="InterPro" id="IPR051112">
    <property type="entry name" value="CWC26_splicing_factor"/>
</dbReference>
<feature type="compositionally biased region" description="Basic and acidic residues" evidence="2">
    <location>
        <begin position="481"/>
        <end position="493"/>
    </location>
</feature>
<feature type="compositionally biased region" description="Basic and acidic residues" evidence="2">
    <location>
        <begin position="336"/>
        <end position="347"/>
    </location>
</feature>
<evidence type="ECO:0000256" key="2">
    <source>
        <dbReference type="SAM" id="MobiDB-lite"/>
    </source>
</evidence>
<feature type="compositionally biased region" description="Basic and acidic residues" evidence="2">
    <location>
        <begin position="289"/>
        <end position="303"/>
    </location>
</feature>
<organism evidence="3 4">
    <name type="scientific">Peronospora farinosa</name>
    <dbReference type="NCBI Taxonomy" id="134698"/>
    <lineage>
        <taxon>Eukaryota</taxon>
        <taxon>Sar</taxon>
        <taxon>Stramenopiles</taxon>
        <taxon>Oomycota</taxon>
        <taxon>Peronosporomycetes</taxon>
        <taxon>Peronosporales</taxon>
        <taxon>Peronosporaceae</taxon>
        <taxon>Peronospora</taxon>
    </lineage>
</organism>
<feature type="compositionally biased region" description="Basic and acidic residues" evidence="2">
    <location>
        <begin position="103"/>
        <end position="135"/>
    </location>
</feature>
<feature type="compositionally biased region" description="Basic and acidic residues" evidence="2">
    <location>
        <begin position="554"/>
        <end position="566"/>
    </location>
</feature>
<dbReference type="GO" id="GO:0000398">
    <property type="term" value="P:mRNA splicing, via spliceosome"/>
    <property type="evidence" value="ECO:0007669"/>
    <property type="project" value="TreeGrafter"/>
</dbReference>
<feature type="region of interest" description="Disordered" evidence="2">
    <location>
        <begin position="103"/>
        <end position="493"/>
    </location>
</feature>
<dbReference type="PANTHER" id="PTHR31809:SF0">
    <property type="entry name" value="BUD13 HOMOLOG"/>
    <property type="match status" value="1"/>
</dbReference>
<feature type="compositionally biased region" description="Basic and acidic residues" evidence="2">
    <location>
        <begin position="309"/>
        <end position="323"/>
    </location>
</feature>
<feature type="compositionally biased region" description="Basic residues" evidence="2">
    <location>
        <begin position="378"/>
        <end position="387"/>
    </location>
</feature>
<feature type="region of interest" description="Disordered" evidence="2">
    <location>
        <begin position="12"/>
        <end position="33"/>
    </location>
</feature>
<accession>A0AAV0TDY0</accession>
<dbReference type="GO" id="GO:0005684">
    <property type="term" value="C:U2-type spliceosomal complex"/>
    <property type="evidence" value="ECO:0007669"/>
    <property type="project" value="TreeGrafter"/>
</dbReference>
<dbReference type="GO" id="GO:0070274">
    <property type="term" value="C:RES complex"/>
    <property type="evidence" value="ECO:0007669"/>
    <property type="project" value="TreeGrafter"/>
</dbReference>
<dbReference type="Proteomes" id="UP001159659">
    <property type="component" value="Unassembled WGS sequence"/>
</dbReference>
<feature type="compositionally biased region" description="Basic and acidic residues" evidence="2">
    <location>
        <begin position="184"/>
        <end position="196"/>
    </location>
</feature>